<name>A0A7I8K7P6_SPIIN</name>
<accession>A0A7I8K7P6</accession>
<dbReference type="AlphaFoldDB" id="A0A7I8K7P6"/>
<evidence type="ECO:0000313" key="2">
    <source>
        <dbReference type="Proteomes" id="UP000663760"/>
    </source>
</evidence>
<proteinExistence type="predicted"/>
<keyword evidence="2" id="KW-1185">Reference proteome</keyword>
<evidence type="ECO:0000313" key="1">
    <source>
        <dbReference type="EMBL" id="CAA7392756.1"/>
    </source>
</evidence>
<reference evidence="1" key="1">
    <citation type="submission" date="2020-02" db="EMBL/GenBank/DDBJ databases">
        <authorList>
            <person name="Scholz U."/>
            <person name="Mascher M."/>
            <person name="Fiebig A."/>
        </authorList>
    </citation>
    <scope>NUCLEOTIDE SEQUENCE</scope>
</reference>
<dbReference type="EMBL" id="LR746266">
    <property type="protein sequence ID" value="CAA7392756.1"/>
    <property type="molecule type" value="Genomic_DNA"/>
</dbReference>
<dbReference type="Proteomes" id="UP000663760">
    <property type="component" value="Chromosome 3"/>
</dbReference>
<sequence length="24" mass="2862">MLVCEHYFVITLRRVFPAVNINII</sequence>
<protein>
    <submittedName>
        <fullName evidence="1">Uncharacterized protein</fullName>
    </submittedName>
</protein>
<organism evidence="1 2">
    <name type="scientific">Spirodela intermedia</name>
    <name type="common">Intermediate duckweed</name>
    <dbReference type="NCBI Taxonomy" id="51605"/>
    <lineage>
        <taxon>Eukaryota</taxon>
        <taxon>Viridiplantae</taxon>
        <taxon>Streptophyta</taxon>
        <taxon>Embryophyta</taxon>
        <taxon>Tracheophyta</taxon>
        <taxon>Spermatophyta</taxon>
        <taxon>Magnoliopsida</taxon>
        <taxon>Liliopsida</taxon>
        <taxon>Araceae</taxon>
        <taxon>Lemnoideae</taxon>
        <taxon>Spirodela</taxon>
    </lineage>
</organism>
<gene>
    <name evidence="1" type="ORF">SI8410_03003612</name>
</gene>